<dbReference type="GO" id="GO:0043590">
    <property type="term" value="C:bacterial nucleoid"/>
    <property type="evidence" value="ECO:0007669"/>
    <property type="project" value="UniProtKB-UniRule"/>
</dbReference>
<evidence type="ECO:0000313" key="4">
    <source>
        <dbReference type="Proteomes" id="UP000029548"/>
    </source>
</evidence>
<evidence type="ECO:0000313" key="3">
    <source>
        <dbReference type="EMBL" id="KGF16204.1"/>
    </source>
</evidence>
<dbReference type="PANTHER" id="PTHR33449:SF1">
    <property type="entry name" value="NUCLEOID-ASSOCIATED PROTEIN YBAB"/>
    <property type="match status" value="1"/>
</dbReference>
<dbReference type="SUPFAM" id="SSF82607">
    <property type="entry name" value="YbaB-like"/>
    <property type="match status" value="1"/>
</dbReference>
<reference evidence="3 4" key="1">
    <citation type="submission" date="2014-07" db="EMBL/GenBank/DDBJ databases">
        <authorList>
            <person name="McCorrison J."/>
            <person name="Sanka R."/>
            <person name="Torralba M."/>
            <person name="Gillis M."/>
            <person name="Haft D.H."/>
            <person name="Methe B."/>
            <person name="Sutton G."/>
            <person name="Nelson K.E."/>
        </authorList>
    </citation>
    <scope>NUCLEOTIDE SEQUENCE [LARGE SCALE GENOMIC DNA]</scope>
    <source>
        <strain evidence="3 4">DNF00450</strain>
    </source>
</reference>
<dbReference type="eggNOG" id="COG0718">
    <property type="taxonomic scope" value="Bacteria"/>
</dbReference>
<accession>A0A096A5N6</accession>
<evidence type="ECO:0000256" key="2">
    <source>
        <dbReference type="HAMAP-Rule" id="MF_00274"/>
    </source>
</evidence>
<dbReference type="AlphaFoldDB" id="A0A096A5N6"/>
<proteinExistence type="inferred from homology"/>
<dbReference type="Pfam" id="PF02575">
    <property type="entry name" value="YbaB_DNA_bd"/>
    <property type="match status" value="1"/>
</dbReference>
<dbReference type="GO" id="GO:0005829">
    <property type="term" value="C:cytosol"/>
    <property type="evidence" value="ECO:0007669"/>
    <property type="project" value="TreeGrafter"/>
</dbReference>
<comment type="subcellular location">
    <subcellularLocation>
        <location evidence="2">Cytoplasm</location>
        <location evidence="2">Nucleoid</location>
    </subcellularLocation>
</comment>
<sequence>MSQPDMNAILAQAQQMQAQLEAAQAEIVASSVVGEAGNGLVKVTMLGSGEVTDVQIDPKVVDPDDVDGLQDLILGAFGDATKKVQDLAQEKMGPLQEGFGGLGGDFGF</sequence>
<dbReference type="GO" id="GO:0003677">
    <property type="term" value="F:DNA binding"/>
    <property type="evidence" value="ECO:0007669"/>
    <property type="project" value="UniProtKB-UniRule"/>
</dbReference>
<evidence type="ECO:0000256" key="1">
    <source>
        <dbReference type="ARBA" id="ARBA00023125"/>
    </source>
</evidence>
<keyword evidence="2" id="KW-0963">Cytoplasm</keyword>
<gene>
    <name evidence="3" type="ORF">HMPREF1650_08860</name>
</gene>
<name>A0A096A5N6_9CORY</name>
<dbReference type="HAMAP" id="MF_00274">
    <property type="entry name" value="DNA_YbaB_EbfC"/>
    <property type="match status" value="1"/>
</dbReference>
<comment type="caution">
    <text evidence="3">The sequence shown here is derived from an EMBL/GenBank/DDBJ whole genome shotgun (WGS) entry which is preliminary data.</text>
</comment>
<protein>
    <recommendedName>
        <fullName evidence="2">Nucleoid-associated protein HMPREF1650_08860</fullName>
    </recommendedName>
</protein>
<dbReference type="Gene3D" id="3.30.1310.10">
    <property type="entry name" value="Nucleoid-associated protein YbaB-like domain"/>
    <property type="match status" value="1"/>
</dbReference>
<dbReference type="InterPro" id="IPR036894">
    <property type="entry name" value="YbaB-like_sf"/>
</dbReference>
<dbReference type="Proteomes" id="UP000029548">
    <property type="component" value="Unassembled WGS sequence"/>
</dbReference>
<keyword evidence="1 2" id="KW-0238">DNA-binding</keyword>
<dbReference type="NCBIfam" id="TIGR00103">
    <property type="entry name" value="DNA_YbaB_EbfC"/>
    <property type="match status" value="1"/>
</dbReference>
<dbReference type="InterPro" id="IPR004401">
    <property type="entry name" value="YbaB/EbfC"/>
</dbReference>
<dbReference type="PANTHER" id="PTHR33449">
    <property type="entry name" value="NUCLEOID-ASSOCIATED PROTEIN YBAB"/>
    <property type="match status" value="1"/>
</dbReference>
<dbReference type="EMBL" id="JRNE01000058">
    <property type="protein sequence ID" value="KGF16204.1"/>
    <property type="molecule type" value="Genomic_DNA"/>
</dbReference>
<comment type="function">
    <text evidence="2">Binds to DNA and alters its conformation. May be involved in regulation of gene expression, nucleoid organization and DNA protection.</text>
</comment>
<organism evidence="3 4">
    <name type="scientific">Corynebacterium freneyi DNF00450</name>
    <dbReference type="NCBI Taxonomy" id="1287475"/>
    <lineage>
        <taxon>Bacteria</taxon>
        <taxon>Bacillati</taxon>
        <taxon>Actinomycetota</taxon>
        <taxon>Actinomycetes</taxon>
        <taxon>Mycobacteriales</taxon>
        <taxon>Corynebacteriaceae</taxon>
        <taxon>Corynebacterium</taxon>
    </lineage>
</organism>
<dbReference type="PIRSF" id="PIRSF004555">
    <property type="entry name" value="UCP004555"/>
    <property type="match status" value="1"/>
</dbReference>
<comment type="similarity">
    <text evidence="2">Belongs to the YbaB/EbfC family.</text>
</comment>
<dbReference type="RefSeq" id="WP_035122658.1">
    <property type="nucleotide sequence ID" value="NZ_JRNE01000058.1"/>
</dbReference>
<comment type="subunit">
    <text evidence="2">Homodimer.</text>
</comment>